<reference evidence="3 4" key="1">
    <citation type="journal article" date="2015" name="Sci. Rep.">
        <title>The genome of Leishmania panamensis: insights into genomics of the L. (Viannia) subgenus.</title>
        <authorList>
            <person name="Llanes A."/>
            <person name="Restrepo C.M."/>
            <person name="Vecchio G.D."/>
            <person name="Anguizola F.J."/>
            <person name="Lleonart R."/>
        </authorList>
    </citation>
    <scope>NUCLEOTIDE SEQUENCE [LARGE SCALE GENOMIC DNA]</scope>
    <source>
        <strain evidence="3 4">MHOM/PA/94/PSC-1</strain>
    </source>
</reference>
<sequence>MRPSLCVHTQCRPHIHTHTSNHLSLSLLPSVWSFLSSPFSFLVRECTCRCFGSLVVYVAPVLPPPPLSSIGVIFTTTHQFLHCSPLCRFFRLAARVVQLLGAWAGFCVYVCLPSLCGVRYSALFCTHTIMENPAAVEEREKKSSSISYVTPWVANGLSWANHPDKPFRLAISSYTKDYRNYVDIVEKNEDNEIVCRASWEHCYPPTKVVFPPRPLQCDAVITTADYLRLWEITEGAPKGEKTAPTHGDAQHEAKAKTINSKVTMKRVFDSAKPNDFCSPVTSCDWNSEDINTVACCSIDSTVTLWDVETGAQKTKLVAHDKDVYDIAFASAHTFASCGADGSVRFFDLRNMDHCTILYETQGLSPLLRLAWNQFDPYFIATFGIDSTDAVVIDMRYPTVPASQLSQLHQLPINNLTWSPQNAQNLCTVGEDGLVCVWEARAEKGRSILWCDCEVPINNVAWRRAQNEDWMAITTSKGAQLLPL</sequence>
<name>A0A088S1K7_LEIPA</name>
<dbReference type="Proteomes" id="UP000063063">
    <property type="component" value="Chromosome 34"/>
</dbReference>
<dbReference type="InterPro" id="IPR001680">
    <property type="entry name" value="WD40_rpt"/>
</dbReference>
<keyword evidence="4" id="KW-1185">Reference proteome</keyword>
<dbReference type="GeneID" id="22579015"/>
<organism evidence="3 4">
    <name type="scientific">Leishmania panamensis</name>
    <dbReference type="NCBI Taxonomy" id="5679"/>
    <lineage>
        <taxon>Eukaryota</taxon>
        <taxon>Discoba</taxon>
        <taxon>Euglenozoa</taxon>
        <taxon>Kinetoplastea</taxon>
        <taxon>Metakinetoplastina</taxon>
        <taxon>Trypanosomatida</taxon>
        <taxon>Trypanosomatidae</taxon>
        <taxon>Leishmaniinae</taxon>
        <taxon>Leishmania</taxon>
        <taxon>Leishmania guyanensis species complex</taxon>
    </lineage>
</organism>
<evidence type="ECO:0000313" key="3">
    <source>
        <dbReference type="EMBL" id="AIO02129.2"/>
    </source>
</evidence>
<dbReference type="SUPFAM" id="SSF50978">
    <property type="entry name" value="WD40 repeat-like"/>
    <property type="match status" value="1"/>
</dbReference>
<dbReference type="SMART" id="SM00320">
    <property type="entry name" value="WD40"/>
    <property type="match status" value="3"/>
</dbReference>
<dbReference type="Pfam" id="PF00400">
    <property type="entry name" value="WD40"/>
    <property type="match status" value="3"/>
</dbReference>
<dbReference type="PANTHER" id="PTHR19919">
    <property type="entry name" value="WD REPEAT CONTAINING PROTEIN"/>
    <property type="match status" value="1"/>
</dbReference>
<evidence type="ECO:0000256" key="2">
    <source>
        <dbReference type="ARBA" id="ARBA00022737"/>
    </source>
</evidence>
<gene>
    <name evidence="3" type="ORF">LPMP_345100</name>
</gene>
<dbReference type="InterPro" id="IPR045159">
    <property type="entry name" value="DCAF7-like"/>
</dbReference>
<evidence type="ECO:0000313" key="4">
    <source>
        <dbReference type="Proteomes" id="UP000063063"/>
    </source>
</evidence>
<accession>A0A088S1K7</accession>
<keyword evidence="1" id="KW-0853">WD repeat</keyword>
<dbReference type="AlphaFoldDB" id="A0A088S1K7"/>
<dbReference type="KEGG" id="lpan:LPMP_345100"/>
<keyword evidence="2" id="KW-0677">Repeat</keyword>
<proteinExistence type="predicted"/>
<dbReference type="VEuPathDB" id="TriTrypDB:LPMP_345100"/>
<dbReference type="Gene3D" id="2.130.10.10">
    <property type="entry name" value="YVTN repeat-like/Quinoprotein amine dehydrogenase"/>
    <property type="match status" value="1"/>
</dbReference>
<dbReference type="eggNOG" id="KOG0290">
    <property type="taxonomic scope" value="Eukaryota"/>
</dbReference>
<dbReference type="InterPro" id="IPR036322">
    <property type="entry name" value="WD40_repeat_dom_sf"/>
</dbReference>
<dbReference type="InterPro" id="IPR015943">
    <property type="entry name" value="WD40/YVTN_repeat-like_dom_sf"/>
</dbReference>
<dbReference type="OrthoDB" id="24670at2759"/>
<dbReference type="RefSeq" id="XP_010702929.1">
    <property type="nucleotide sequence ID" value="XM_010704627.1"/>
</dbReference>
<dbReference type="EMBL" id="CP009403">
    <property type="protein sequence ID" value="AIO02129.2"/>
    <property type="molecule type" value="Genomic_DNA"/>
</dbReference>
<dbReference type="VEuPathDB" id="TriTrypDB:LPAL13_340059200"/>
<evidence type="ECO:0000256" key="1">
    <source>
        <dbReference type="ARBA" id="ARBA00022574"/>
    </source>
</evidence>
<protein>
    <submittedName>
        <fullName evidence="3">Uncharacterized protein</fullName>
    </submittedName>
</protein>